<accession>A0A292YN80</accession>
<dbReference type="InterPro" id="IPR014199">
    <property type="entry name" value="Spore_YtxC"/>
</dbReference>
<dbReference type="Proteomes" id="UP000217785">
    <property type="component" value="Unassembled WGS sequence"/>
</dbReference>
<name>A0A292YN80_9BACL</name>
<sequence length="300" mass="35551">MYRYAIGAAKQLDQLASYIDKGLQELRIEGIKITTGRCRLGSVCYYTVEWMSKEDSDKVQISLARALTDFLTEFWERNWIRRQIAKEYPYYDSDEVEYLSGNAVKYLSLFRRYGARLLRKLEMEQEILQDLKVHSILNWEGLVRFRLRLYEKDLLKAIEQVIDEYLMDREYQEFVKLLRHFLSVQPPRSPLIHLIMDQDWPRLVDHDGFQITDEDLNHFAEDLIDGDLQQEDMLISTLITMAPSNVLIHVPVQKTEDQVLVETVKRVFEDRVNFCKGCSLCQAPMKIWEQHGHFPLDYSK</sequence>
<reference evidence="2" key="1">
    <citation type="submission" date="2017-07" db="EMBL/GenBank/DDBJ databases">
        <title>Draft genome sequence of Effusibacillus lacus strain skLN1.</title>
        <authorList>
            <person name="Watanabe M."/>
            <person name="Kojima H."/>
            <person name="Fukui M."/>
        </authorList>
    </citation>
    <scope>NUCLEOTIDE SEQUENCE [LARGE SCALE GENOMIC DNA]</scope>
    <source>
        <strain evidence="2">skLN1</strain>
    </source>
</reference>
<evidence type="ECO:0000313" key="1">
    <source>
        <dbReference type="EMBL" id="GAX90646.1"/>
    </source>
</evidence>
<dbReference type="AlphaFoldDB" id="A0A292YN80"/>
<organism evidence="1 2">
    <name type="scientific">Effusibacillus lacus</name>
    <dbReference type="NCBI Taxonomy" id="1348429"/>
    <lineage>
        <taxon>Bacteria</taxon>
        <taxon>Bacillati</taxon>
        <taxon>Bacillota</taxon>
        <taxon>Bacilli</taxon>
        <taxon>Bacillales</taxon>
        <taxon>Alicyclobacillaceae</taxon>
        <taxon>Effusibacillus</taxon>
    </lineage>
</organism>
<comment type="caution">
    <text evidence="1">The sequence shown here is derived from an EMBL/GenBank/DDBJ whole genome shotgun (WGS) entry which is preliminary data.</text>
</comment>
<protein>
    <recommendedName>
        <fullName evidence="3">Sporulation protein YtxC</fullName>
    </recommendedName>
</protein>
<dbReference type="RefSeq" id="WP_096182370.1">
    <property type="nucleotide sequence ID" value="NZ_BDUF01000060.1"/>
</dbReference>
<evidence type="ECO:0008006" key="3">
    <source>
        <dbReference type="Google" id="ProtNLM"/>
    </source>
</evidence>
<evidence type="ECO:0000313" key="2">
    <source>
        <dbReference type="Proteomes" id="UP000217785"/>
    </source>
</evidence>
<dbReference type="EMBL" id="BDUF01000060">
    <property type="protein sequence ID" value="GAX90646.1"/>
    <property type="molecule type" value="Genomic_DNA"/>
</dbReference>
<proteinExistence type="predicted"/>
<dbReference type="Pfam" id="PF08812">
    <property type="entry name" value="YtxC"/>
    <property type="match status" value="1"/>
</dbReference>
<keyword evidence="2" id="KW-1185">Reference proteome</keyword>